<dbReference type="GO" id="GO:0034057">
    <property type="term" value="F:RNA strand-exchange activity"/>
    <property type="evidence" value="ECO:0007669"/>
    <property type="project" value="InterPro"/>
</dbReference>
<dbReference type="Pfam" id="PF04352">
    <property type="entry name" value="ProQ"/>
    <property type="match status" value="1"/>
</dbReference>
<dbReference type="SUPFAM" id="SSF48657">
    <property type="entry name" value="FinO-like"/>
    <property type="match status" value="1"/>
</dbReference>
<gene>
    <name evidence="6" type="ORF">AWB70_01427</name>
</gene>
<dbReference type="RefSeq" id="WP_053571170.1">
    <property type="nucleotide sequence ID" value="NZ_FCNY02000003.1"/>
</dbReference>
<evidence type="ECO:0000256" key="4">
    <source>
        <dbReference type="SAM" id="MobiDB-lite"/>
    </source>
</evidence>
<feature type="compositionally biased region" description="Low complexity" evidence="4">
    <location>
        <begin position="1"/>
        <end position="21"/>
    </location>
</feature>
<dbReference type="GO" id="GO:0010608">
    <property type="term" value="P:post-transcriptional regulation of gene expression"/>
    <property type="evidence" value="ECO:0007669"/>
    <property type="project" value="InterPro"/>
</dbReference>
<dbReference type="GO" id="GO:0033592">
    <property type="term" value="F:RNA strand annealing activity"/>
    <property type="evidence" value="ECO:0007669"/>
    <property type="project" value="InterPro"/>
</dbReference>
<keyword evidence="7" id="KW-1185">Reference proteome</keyword>
<dbReference type="Gene3D" id="1.10.1710.10">
    <property type="entry name" value="ProQ/FinO domain"/>
    <property type="match status" value="1"/>
</dbReference>
<keyword evidence="3" id="KW-0143">Chaperone</keyword>
<dbReference type="InterPro" id="IPR016103">
    <property type="entry name" value="ProQ/FinO"/>
</dbReference>
<dbReference type="InterPro" id="IPR036442">
    <property type="entry name" value="ProQ/FinO_sf"/>
</dbReference>
<dbReference type="GO" id="GO:0005829">
    <property type="term" value="C:cytosol"/>
    <property type="evidence" value="ECO:0007669"/>
    <property type="project" value="TreeGrafter"/>
</dbReference>
<organism evidence="6 7">
    <name type="scientific">Caballeronia cordobensis</name>
    <name type="common">Burkholderia cordobensis</name>
    <dbReference type="NCBI Taxonomy" id="1353886"/>
    <lineage>
        <taxon>Bacteria</taxon>
        <taxon>Pseudomonadati</taxon>
        <taxon>Pseudomonadota</taxon>
        <taxon>Betaproteobacteria</taxon>
        <taxon>Burkholderiales</taxon>
        <taxon>Burkholderiaceae</taxon>
        <taxon>Caballeronia</taxon>
    </lineage>
</organism>
<feature type="compositionally biased region" description="Basic residues" evidence="4">
    <location>
        <begin position="22"/>
        <end position="31"/>
    </location>
</feature>
<dbReference type="PANTHER" id="PTHR38106:SF1">
    <property type="entry name" value="RNA CHAPERONE PROQ"/>
    <property type="match status" value="1"/>
</dbReference>
<evidence type="ECO:0000313" key="6">
    <source>
        <dbReference type="EMBL" id="SAL25496.1"/>
    </source>
</evidence>
<proteinExistence type="predicted"/>
<evidence type="ECO:0000256" key="1">
    <source>
        <dbReference type="ARBA" id="ARBA00022490"/>
    </source>
</evidence>
<evidence type="ECO:0000313" key="7">
    <source>
        <dbReference type="Proteomes" id="UP000054740"/>
    </source>
</evidence>
<dbReference type="SMART" id="SM00945">
    <property type="entry name" value="ProQ"/>
    <property type="match status" value="1"/>
</dbReference>
<reference evidence="7" key="1">
    <citation type="submission" date="2016-01" db="EMBL/GenBank/DDBJ databases">
        <authorList>
            <person name="Peeters C."/>
        </authorList>
    </citation>
    <scope>NUCLEOTIDE SEQUENCE [LARGE SCALE GENOMIC DNA]</scope>
</reference>
<dbReference type="Proteomes" id="UP000054740">
    <property type="component" value="Unassembled WGS sequence"/>
</dbReference>
<dbReference type="InterPro" id="IPR023529">
    <property type="entry name" value="ProQ"/>
</dbReference>
<name>A0A158G091_CABCO</name>
<dbReference type="PANTHER" id="PTHR38106">
    <property type="entry name" value="RNA CHAPERONE PROQ"/>
    <property type="match status" value="1"/>
</dbReference>
<protein>
    <submittedName>
        <fullName evidence="6">ProP effector</fullName>
    </submittedName>
</protein>
<dbReference type="AlphaFoldDB" id="A0A158G091"/>
<accession>A0A158G091</accession>
<dbReference type="EMBL" id="FCNY02000003">
    <property type="protein sequence ID" value="SAL25496.1"/>
    <property type="molecule type" value="Genomic_DNA"/>
</dbReference>
<feature type="compositionally biased region" description="Low complexity" evidence="4">
    <location>
        <begin position="32"/>
        <end position="65"/>
    </location>
</feature>
<keyword evidence="1" id="KW-0963">Cytoplasm</keyword>
<feature type="region of interest" description="Disordered" evidence="4">
    <location>
        <begin position="1"/>
        <end position="68"/>
    </location>
</feature>
<feature type="region of interest" description="Disordered" evidence="4">
    <location>
        <begin position="166"/>
        <end position="200"/>
    </location>
</feature>
<evidence type="ECO:0000259" key="5">
    <source>
        <dbReference type="SMART" id="SM00945"/>
    </source>
</evidence>
<feature type="compositionally biased region" description="Basic and acidic residues" evidence="4">
    <location>
        <begin position="180"/>
        <end position="200"/>
    </location>
</feature>
<sequence length="200" mass="20881">MGFEQLAGLKKQLAKQAANNAAKKKAPRARRPAPAGAASKPAAAASKQAAAPRPEAASKPAAPAKPVDPVVHTIGKLQKRFPLAFPKNPAPKVPLKVGIFEDLLKHAEELGLSEKELRSAIKVWCRGNRYWTSLAEGAPRIDLTGGSAGEVSSADAARAVYLETNRAARAASPKPAESGKQPEKEAASEAAKEADQEAGK</sequence>
<feature type="domain" description="ProQ/FinO" evidence="5">
    <location>
        <begin position="65"/>
        <end position="180"/>
    </location>
</feature>
<keyword evidence="2" id="KW-0694">RNA-binding</keyword>
<evidence type="ECO:0000256" key="3">
    <source>
        <dbReference type="ARBA" id="ARBA00023186"/>
    </source>
</evidence>
<evidence type="ECO:0000256" key="2">
    <source>
        <dbReference type="ARBA" id="ARBA00022884"/>
    </source>
</evidence>